<evidence type="ECO:0000313" key="2">
    <source>
        <dbReference type="EMBL" id="CAD7407858.1"/>
    </source>
</evidence>
<gene>
    <name evidence="2" type="ORF">TCEB3V08_LOCUS9231</name>
</gene>
<feature type="transmembrane region" description="Helical" evidence="1">
    <location>
        <begin position="58"/>
        <end position="79"/>
    </location>
</feature>
<keyword evidence="1" id="KW-0812">Transmembrane</keyword>
<keyword evidence="1" id="KW-0472">Membrane</keyword>
<proteinExistence type="predicted"/>
<keyword evidence="1" id="KW-1133">Transmembrane helix</keyword>
<organism evidence="2">
    <name type="scientific">Timema cristinae</name>
    <name type="common">Walking stick</name>
    <dbReference type="NCBI Taxonomy" id="61476"/>
    <lineage>
        <taxon>Eukaryota</taxon>
        <taxon>Metazoa</taxon>
        <taxon>Ecdysozoa</taxon>
        <taxon>Arthropoda</taxon>
        <taxon>Hexapoda</taxon>
        <taxon>Insecta</taxon>
        <taxon>Pterygota</taxon>
        <taxon>Neoptera</taxon>
        <taxon>Polyneoptera</taxon>
        <taxon>Phasmatodea</taxon>
        <taxon>Timematodea</taxon>
        <taxon>Timematoidea</taxon>
        <taxon>Timematidae</taxon>
        <taxon>Timema</taxon>
    </lineage>
</organism>
<evidence type="ECO:0000256" key="1">
    <source>
        <dbReference type="SAM" id="Phobius"/>
    </source>
</evidence>
<sequence>MFDPFANSKLEREKPEYTLHYVSCRLALFKRNGHNQHYTAGAGAQIDRAMSTCLRLKFGGLVVVILGWCLLVVYLAILLDLMPRLSLLKHPLSEERVPSARTSPPRETLMREGGETRATALFTPTERVEDRGLEAVQVVMAGDTAGLGGMVAAVNSVLMHTKWPVKFYLATTDDERQHLELVSNIIDILHHGICGYP</sequence>
<dbReference type="AlphaFoldDB" id="A0A7R9D4D2"/>
<dbReference type="EMBL" id="OC320341">
    <property type="protein sequence ID" value="CAD7407858.1"/>
    <property type="molecule type" value="Genomic_DNA"/>
</dbReference>
<reference evidence="2" key="1">
    <citation type="submission" date="2020-11" db="EMBL/GenBank/DDBJ databases">
        <authorList>
            <person name="Tran Van P."/>
        </authorList>
    </citation>
    <scope>NUCLEOTIDE SEQUENCE</scope>
</reference>
<accession>A0A7R9D4D2</accession>
<protein>
    <submittedName>
        <fullName evidence="2">Uncharacterized protein</fullName>
    </submittedName>
</protein>
<name>A0A7R9D4D2_TIMCR</name>